<protein>
    <recommendedName>
        <fullName evidence="3">Aminopeptidase N</fullName>
    </recommendedName>
</protein>
<dbReference type="Gene3D" id="1.10.390.10">
    <property type="entry name" value="Neutral Protease Domain 2"/>
    <property type="match status" value="1"/>
</dbReference>
<accession>A0A369A7A5</accession>
<organism evidence="1 2">
    <name type="scientific">Schleiferia thermophila</name>
    <dbReference type="NCBI Taxonomy" id="884107"/>
    <lineage>
        <taxon>Bacteria</taxon>
        <taxon>Pseudomonadati</taxon>
        <taxon>Bacteroidota</taxon>
        <taxon>Flavobacteriia</taxon>
        <taxon>Flavobacteriales</taxon>
        <taxon>Schleiferiaceae</taxon>
        <taxon>Schleiferia</taxon>
    </lineage>
</organism>
<dbReference type="EMBL" id="QPJS01000002">
    <property type="protein sequence ID" value="RCX03967.1"/>
    <property type="molecule type" value="Genomic_DNA"/>
</dbReference>
<proteinExistence type="predicted"/>
<dbReference type="InterPro" id="IPR027268">
    <property type="entry name" value="Peptidase_M4/M1_CTD_sf"/>
</dbReference>
<evidence type="ECO:0008006" key="3">
    <source>
        <dbReference type="Google" id="ProtNLM"/>
    </source>
</evidence>
<keyword evidence="2" id="KW-1185">Reference proteome</keyword>
<reference evidence="1 2" key="1">
    <citation type="submission" date="2018-07" db="EMBL/GenBank/DDBJ databases">
        <title>Genomic Encyclopedia of Type Strains, Phase IV (KMG-IV): sequencing the most valuable type-strain genomes for metagenomic binning, comparative biology and taxonomic classification.</title>
        <authorList>
            <person name="Goeker M."/>
        </authorList>
    </citation>
    <scope>NUCLEOTIDE SEQUENCE [LARGE SCALE GENOMIC DNA]</scope>
    <source>
        <strain evidence="1 2">DSM 21410</strain>
    </source>
</reference>
<evidence type="ECO:0000313" key="1">
    <source>
        <dbReference type="EMBL" id="RCX03967.1"/>
    </source>
</evidence>
<comment type="caution">
    <text evidence="1">The sequence shown here is derived from an EMBL/GenBank/DDBJ whole genome shotgun (WGS) entry which is preliminary data.</text>
</comment>
<sequence>MPAALADKKSFFSREQDEYQNPELHFFKDKQAFELPVFTDVTRIIRHPTYSEVFGIVEGTSDTVAFTYTIRVLSHSFPISAVLPGGDLLFQFFYPQPIDSNILTPLNQHLYLSLPAAHYIATIETDNKYNLIAPGSVESEFLGDHIRWSVTTSQLDHFNFLLSSNLVKLPPTKSNPSTEIYAQIPNIGKMTEVAVKADELRNYIKETYKIRQIPYLKIADLTDVRNAIYPNGHWIAIKIPTNLQYLPSSLAEIWMESFVKGRTITNRWKYPIFYKGLSEFLKYDFLKTQYPELKLLGPLANTLPGRIFGLDSIPYWYQNQLIFLFTERQGLSQPLNDDYARSSRLHLDGSGVAKYVSALFHLKGYLGEFKFNKLMYEAFEQGHIITPEAFHRHLSENHHRPLDWFTVDFYTKNTILDYELLQIRRCNYTQVITVKNRGQIKAPIPISGIKDGEIFITQWFEGHHGTRKIPVHTEVFDRIIIDARAETPEINHHNNQMRTAGILRRLEPVKFQFYTGLEEPFKNQIYWYPMLNFNAYDRILLGISVYNSGLLLKKYEYQISPQFSTGTGKLTGIANFTANYPIHSGFFHMIRAGVYFKYFHYDQDLAFTRWSPTVRFWWRKSNPRSMYFHITRLRFVDVRRELPPDYEDLPVDISNASYGVFSLNHTMEYTSILKPTIVKANFEKSSAFVKVFGEWDQRWMLPNRRWLILRLFYGQFLKNNLPSANAFYNFGLSGTLDYNFDYLFYGRSDSAGIWSQQMFITDGGFRAATGVYASRWMGSINVSIPFWKFLGMYADAGWADGRMAYGTGIRLAFITDFVELYLPVFTSQQRVGANTGYLPKVRFLFNPDFNAVLQRIRRGWY</sequence>
<dbReference type="AlphaFoldDB" id="A0A369A7A5"/>
<gene>
    <name evidence="1" type="ORF">DES35_102426</name>
</gene>
<evidence type="ECO:0000313" key="2">
    <source>
        <dbReference type="Proteomes" id="UP000253517"/>
    </source>
</evidence>
<dbReference type="Proteomes" id="UP000253517">
    <property type="component" value="Unassembled WGS sequence"/>
</dbReference>
<name>A0A369A7A5_9FLAO</name>